<dbReference type="EMBL" id="BONV01000014">
    <property type="protein sequence ID" value="GIG80355.1"/>
    <property type="molecule type" value="Genomic_DNA"/>
</dbReference>
<evidence type="ECO:0000313" key="1">
    <source>
        <dbReference type="EMBL" id="GIG80355.1"/>
    </source>
</evidence>
<proteinExistence type="predicted"/>
<comment type="caution">
    <text evidence="1">The sequence shown here is derived from an EMBL/GenBank/DDBJ whole genome shotgun (WGS) entry which is preliminary data.</text>
</comment>
<dbReference type="Proteomes" id="UP000630097">
    <property type="component" value="Unassembled WGS sequence"/>
</dbReference>
<evidence type="ECO:0000313" key="2">
    <source>
        <dbReference type="Proteomes" id="UP000630097"/>
    </source>
</evidence>
<keyword evidence="2" id="KW-1185">Reference proteome</keyword>
<accession>A0A8J3M941</accession>
<name>A0A8J3M941_9ACTN</name>
<gene>
    <name evidence="1" type="ORF">Pka01_34820</name>
</gene>
<organism evidence="1 2">
    <name type="scientific">Planotetraspora kaengkrachanensis</name>
    <dbReference type="NCBI Taxonomy" id="575193"/>
    <lineage>
        <taxon>Bacteria</taxon>
        <taxon>Bacillati</taxon>
        <taxon>Actinomycetota</taxon>
        <taxon>Actinomycetes</taxon>
        <taxon>Streptosporangiales</taxon>
        <taxon>Streptosporangiaceae</taxon>
        <taxon>Planotetraspora</taxon>
    </lineage>
</organism>
<dbReference type="AlphaFoldDB" id="A0A8J3M941"/>
<reference evidence="1 2" key="1">
    <citation type="submission" date="2021-01" db="EMBL/GenBank/DDBJ databases">
        <title>Whole genome shotgun sequence of Planotetraspora kaengkrachanensis NBRC 104272.</title>
        <authorList>
            <person name="Komaki H."/>
            <person name="Tamura T."/>
        </authorList>
    </citation>
    <scope>NUCLEOTIDE SEQUENCE [LARGE SCALE GENOMIC DNA]</scope>
    <source>
        <strain evidence="1 2">NBRC 104272</strain>
    </source>
</reference>
<protein>
    <submittedName>
        <fullName evidence="1">Uncharacterized protein</fullName>
    </submittedName>
</protein>
<sequence>MGRVGYVIEIDGPFYRVTEPDFEMLIPRWEQHDTVTADEADATITLADGTRRYATFMTLGVISRVMDHWRDTGECLNGRYFWCSDLIIIREPGFGSMIDAVRDMIGSGDIEGASGVLSPDDNAQHAD</sequence>